<dbReference type="Gene3D" id="3.40.50.1780">
    <property type="match status" value="1"/>
</dbReference>
<dbReference type="SUPFAM" id="SSF53920">
    <property type="entry name" value="Fe-only hydrogenase"/>
    <property type="match status" value="1"/>
</dbReference>
<evidence type="ECO:0000256" key="3">
    <source>
        <dbReference type="ARBA" id="ARBA00022723"/>
    </source>
</evidence>
<comment type="function">
    <text evidence="6">Component of the cytosolic iron-sulfur (Fe/S) protein assembly machinery. Required for maturation of extramitochondrial Fe/S proteins.</text>
</comment>
<evidence type="ECO:0000256" key="2">
    <source>
        <dbReference type="ARBA" id="ARBA00022485"/>
    </source>
</evidence>
<reference evidence="8 9" key="1">
    <citation type="submission" date="2019-07" db="EMBL/GenBank/DDBJ databases">
        <title>Draft genome assembly of a fouling barnacle, Amphibalanus amphitrite (Darwin, 1854): The first reference genome for Thecostraca.</title>
        <authorList>
            <person name="Kim W."/>
        </authorList>
    </citation>
    <scope>NUCLEOTIDE SEQUENCE [LARGE SCALE GENOMIC DNA]</scope>
    <source>
        <strain evidence="8">SNU_AA5</strain>
        <tissue evidence="8">Soma without cirri and trophi</tissue>
    </source>
</reference>
<keyword evidence="2" id="KW-0004">4Fe-4S</keyword>
<keyword evidence="3" id="KW-0479">Metal-binding</keyword>
<dbReference type="Gene3D" id="3.40.950.10">
    <property type="entry name" value="Fe-only Hydrogenase (Larger Subunit), Chain L, domain 3"/>
    <property type="match status" value="1"/>
</dbReference>
<dbReference type="EMBL" id="VIIS01000516">
    <property type="protein sequence ID" value="KAF0308042.1"/>
    <property type="molecule type" value="Genomic_DNA"/>
</dbReference>
<dbReference type="GO" id="GO:0046872">
    <property type="term" value="F:metal ion binding"/>
    <property type="evidence" value="ECO:0007669"/>
    <property type="project" value="UniProtKB-KW"/>
</dbReference>
<dbReference type="OrthoDB" id="10253113at2759"/>
<dbReference type="Proteomes" id="UP000440578">
    <property type="component" value="Unassembled WGS sequence"/>
</dbReference>
<evidence type="ECO:0000259" key="7">
    <source>
        <dbReference type="Pfam" id="PF02906"/>
    </source>
</evidence>
<evidence type="ECO:0000256" key="1">
    <source>
        <dbReference type="ARBA" id="ARBA00006596"/>
    </source>
</evidence>
<comment type="similarity">
    <text evidence="1">Belongs to the NARF family.</text>
</comment>
<accession>A0A6A4X0V0</accession>
<name>A0A6A4X0V0_AMPAM</name>
<dbReference type="GO" id="GO:0051539">
    <property type="term" value="F:4 iron, 4 sulfur cluster binding"/>
    <property type="evidence" value="ECO:0007669"/>
    <property type="project" value="UniProtKB-KW"/>
</dbReference>
<keyword evidence="5" id="KW-0411">Iron-sulfur</keyword>
<gene>
    <name evidence="8" type="primary">Narfl</name>
    <name evidence="8" type="ORF">FJT64_020691</name>
</gene>
<organism evidence="8 9">
    <name type="scientific">Amphibalanus amphitrite</name>
    <name type="common">Striped barnacle</name>
    <name type="synonym">Balanus amphitrite</name>
    <dbReference type="NCBI Taxonomy" id="1232801"/>
    <lineage>
        <taxon>Eukaryota</taxon>
        <taxon>Metazoa</taxon>
        <taxon>Ecdysozoa</taxon>
        <taxon>Arthropoda</taxon>
        <taxon>Crustacea</taxon>
        <taxon>Multicrustacea</taxon>
        <taxon>Cirripedia</taxon>
        <taxon>Thoracica</taxon>
        <taxon>Thoracicalcarea</taxon>
        <taxon>Balanomorpha</taxon>
        <taxon>Balanoidea</taxon>
        <taxon>Balanidae</taxon>
        <taxon>Amphibalaninae</taxon>
        <taxon>Amphibalanus</taxon>
    </lineage>
</organism>
<dbReference type="PANTHER" id="PTHR11615">
    <property type="entry name" value="NITRATE, FORMATE, IRON DEHYDROGENASE"/>
    <property type="match status" value="1"/>
</dbReference>
<evidence type="ECO:0000256" key="4">
    <source>
        <dbReference type="ARBA" id="ARBA00023004"/>
    </source>
</evidence>
<dbReference type="Pfam" id="PF02906">
    <property type="entry name" value="Fe_hyd_lg_C"/>
    <property type="match status" value="1"/>
</dbReference>
<dbReference type="InterPro" id="IPR050340">
    <property type="entry name" value="Cytosolic_Fe-S_CAF"/>
</dbReference>
<feature type="domain" description="Iron hydrogenase large subunit C-terminal" evidence="7">
    <location>
        <begin position="61"/>
        <end position="349"/>
    </location>
</feature>
<dbReference type="InterPro" id="IPR009016">
    <property type="entry name" value="Fe_hydrogenase"/>
</dbReference>
<evidence type="ECO:0000313" key="9">
    <source>
        <dbReference type="Proteomes" id="UP000440578"/>
    </source>
</evidence>
<comment type="caution">
    <text evidence="8">The sequence shown here is derived from an EMBL/GenBank/DDBJ whole genome shotgun (WGS) entry which is preliminary data.</text>
</comment>
<protein>
    <submittedName>
        <fullName evidence="8">Cytosolic Fe-S cluster assembly factor NARFL</fullName>
    </submittedName>
</protein>
<sequence length="415" mass="44753">MVSAGGESRRLEKATISLSDCLACSGCVTSAETVLIEQQSEQQLLRVLRENAALPEPERRTVVASLAPAAVASLAAAHGLEAAAAARHLSGYLRQLGVQFVFDVGLARALSLAEAEDELVERLTRRGEPDAAPLPLLASACPGFICYAEKTHGKLLLPHISRVRSPQQVAGSLLKRRWAQQRGTAPDRIYHVALMPCFDKKLEAARDDFRAADGQDVDCVITPIELERLLEAEGAQLADAAAVPLDRLLEAPELLVHAGSGSGGYAEHVLRAAGRRLFGADPGPVQFTPGRNPDLLEAELAADGEVKLRVAIANGFRNIQNLVQKLKRRRCPYDYVEVMACPSGCVNGGAQSRPPAELDARAHLAEVRRLYAALPGDENDASDAVRRARETVSKELLHTEYHVIESDTGALNIKW</sequence>
<dbReference type="AlphaFoldDB" id="A0A6A4X0V0"/>
<keyword evidence="9" id="KW-1185">Reference proteome</keyword>
<evidence type="ECO:0000256" key="6">
    <source>
        <dbReference type="ARBA" id="ARBA00025700"/>
    </source>
</evidence>
<dbReference type="InterPro" id="IPR004108">
    <property type="entry name" value="Fe_hydrogenase_lsu_C"/>
</dbReference>
<keyword evidence="4" id="KW-0408">Iron</keyword>
<evidence type="ECO:0000256" key="5">
    <source>
        <dbReference type="ARBA" id="ARBA00023014"/>
    </source>
</evidence>
<dbReference type="FunFam" id="3.30.70.20:FF:000042">
    <property type="entry name" value="Cytosolic Fe-S cluster assembly factor NAR1"/>
    <property type="match status" value="1"/>
</dbReference>
<proteinExistence type="inferred from homology"/>
<evidence type="ECO:0000313" key="8">
    <source>
        <dbReference type="EMBL" id="KAF0308042.1"/>
    </source>
</evidence>